<keyword evidence="2" id="KW-0812">Transmembrane</keyword>
<organism evidence="4">
    <name type="scientific">Micromonas pusilla (strain CCMP1545)</name>
    <name type="common">Picoplanktonic green alga</name>
    <dbReference type="NCBI Taxonomy" id="564608"/>
    <lineage>
        <taxon>Eukaryota</taxon>
        <taxon>Viridiplantae</taxon>
        <taxon>Chlorophyta</taxon>
        <taxon>Mamiellophyceae</taxon>
        <taxon>Mamiellales</taxon>
        <taxon>Mamiellaceae</taxon>
        <taxon>Micromonas</taxon>
    </lineage>
</organism>
<dbReference type="EMBL" id="GG663746">
    <property type="protein sequence ID" value="EEH53221.1"/>
    <property type="molecule type" value="Genomic_DNA"/>
</dbReference>
<dbReference type="GeneID" id="9687842"/>
<dbReference type="RefSeq" id="XP_003062402.1">
    <property type="nucleotide sequence ID" value="XM_003062356.1"/>
</dbReference>
<dbReference type="AlphaFoldDB" id="C1N3M9"/>
<evidence type="ECO:0000313" key="3">
    <source>
        <dbReference type="EMBL" id="EEH53221.1"/>
    </source>
</evidence>
<keyword evidence="4" id="KW-1185">Reference proteome</keyword>
<dbReference type="Proteomes" id="UP000001876">
    <property type="component" value="Unassembled WGS sequence"/>
</dbReference>
<reference evidence="3 4" key="1">
    <citation type="journal article" date="2009" name="Science">
        <title>Green evolution and dynamic adaptations revealed by genomes of the marine picoeukaryotes Micromonas.</title>
        <authorList>
            <person name="Worden A.Z."/>
            <person name="Lee J.H."/>
            <person name="Mock T."/>
            <person name="Rouze P."/>
            <person name="Simmons M.P."/>
            <person name="Aerts A.L."/>
            <person name="Allen A.E."/>
            <person name="Cuvelier M.L."/>
            <person name="Derelle E."/>
            <person name="Everett M.V."/>
            <person name="Foulon E."/>
            <person name="Grimwood J."/>
            <person name="Gundlach H."/>
            <person name="Henrissat B."/>
            <person name="Napoli C."/>
            <person name="McDonald S.M."/>
            <person name="Parker M.S."/>
            <person name="Rombauts S."/>
            <person name="Salamov A."/>
            <person name="Von Dassow P."/>
            <person name="Badger J.H."/>
            <person name="Coutinho P.M."/>
            <person name="Demir E."/>
            <person name="Dubchak I."/>
            <person name="Gentemann C."/>
            <person name="Eikrem W."/>
            <person name="Gready J.E."/>
            <person name="John U."/>
            <person name="Lanier W."/>
            <person name="Lindquist E.A."/>
            <person name="Lucas S."/>
            <person name="Mayer K.F."/>
            <person name="Moreau H."/>
            <person name="Not F."/>
            <person name="Otillar R."/>
            <person name="Panaud O."/>
            <person name="Pangilinan J."/>
            <person name="Paulsen I."/>
            <person name="Piegu B."/>
            <person name="Poliakov A."/>
            <person name="Robbens S."/>
            <person name="Schmutz J."/>
            <person name="Toulza E."/>
            <person name="Wyss T."/>
            <person name="Zelensky A."/>
            <person name="Zhou K."/>
            <person name="Armbrust E.V."/>
            <person name="Bhattacharya D."/>
            <person name="Goodenough U.W."/>
            <person name="Van de Peer Y."/>
            <person name="Grigoriev I.V."/>
        </authorList>
    </citation>
    <scope>NUCLEOTIDE SEQUENCE [LARGE SCALE GENOMIC DNA]</scope>
    <source>
        <strain evidence="3 4">CCMP1545</strain>
    </source>
</reference>
<gene>
    <name evidence="3" type="ORF">MICPUCDRAFT_68681</name>
</gene>
<dbReference type="KEGG" id="mpp:MICPUCDRAFT_68681"/>
<protein>
    <submittedName>
        <fullName evidence="3">Predicted protein</fullName>
    </submittedName>
</protein>
<evidence type="ECO:0000313" key="4">
    <source>
        <dbReference type="Proteomes" id="UP000001876"/>
    </source>
</evidence>
<name>C1N3M9_MICPC</name>
<feature type="transmembrane region" description="Helical" evidence="2">
    <location>
        <begin position="66"/>
        <end position="97"/>
    </location>
</feature>
<proteinExistence type="predicted"/>
<feature type="compositionally biased region" description="Basic residues" evidence="1">
    <location>
        <begin position="197"/>
        <end position="208"/>
    </location>
</feature>
<sequence length="248" mass="25476">MSASASSSLAPLVGRMCESGSGSLEKRFSDALSSSRSRRVCGVLCCSAASPSPVPVPPSRGGGGRAAGVVAVAVVVVAAVVVVVVVVVAVVVVVVVASPRNSAMRSRIPTTRRVTGAALGGVGTGGGGGGASAHVWRCDDQCERWHAREQYFARLHFEHRNAETAPQASHESVRIVVEGACAFSDRASRGASDGRASPHRARVARRHRGGEGLDDDLAIVRGDLSSSTGRARQPRGDYVVVVTSVSGE</sequence>
<accession>C1N3M9</accession>
<keyword evidence="2" id="KW-0472">Membrane</keyword>
<evidence type="ECO:0000256" key="1">
    <source>
        <dbReference type="SAM" id="MobiDB-lite"/>
    </source>
</evidence>
<keyword evidence="2" id="KW-1133">Transmembrane helix</keyword>
<evidence type="ECO:0000256" key="2">
    <source>
        <dbReference type="SAM" id="Phobius"/>
    </source>
</evidence>
<feature type="region of interest" description="Disordered" evidence="1">
    <location>
        <begin position="187"/>
        <end position="213"/>
    </location>
</feature>